<keyword evidence="3" id="KW-1185">Reference proteome</keyword>
<name>A0A7R9A6R0_9CRUS</name>
<dbReference type="SUPFAM" id="SSF49695">
    <property type="entry name" value="gamma-Crystallin-like"/>
    <property type="match status" value="1"/>
</dbReference>
<dbReference type="EMBL" id="CAJPEV010002044">
    <property type="protein sequence ID" value="CAG0895428.1"/>
    <property type="molecule type" value="Genomic_DNA"/>
</dbReference>
<proteinExistence type="predicted"/>
<feature type="signal peptide" evidence="1">
    <location>
        <begin position="1"/>
        <end position="17"/>
    </location>
</feature>
<evidence type="ECO:0000313" key="3">
    <source>
        <dbReference type="Proteomes" id="UP000677054"/>
    </source>
</evidence>
<organism evidence="2">
    <name type="scientific">Darwinula stevensoni</name>
    <dbReference type="NCBI Taxonomy" id="69355"/>
    <lineage>
        <taxon>Eukaryota</taxon>
        <taxon>Metazoa</taxon>
        <taxon>Ecdysozoa</taxon>
        <taxon>Arthropoda</taxon>
        <taxon>Crustacea</taxon>
        <taxon>Oligostraca</taxon>
        <taxon>Ostracoda</taxon>
        <taxon>Podocopa</taxon>
        <taxon>Podocopida</taxon>
        <taxon>Darwinulocopina</taxon>
        <taxon>Darwinuloidea</taxon>
        <taxon>Darwinulidae</taxon>
        <taxon>Darwinula</taxon>
    </lineage>
</organism>
<evidence type="ECO:0000313" key="2">
    <source>
        <dbReference type="EMBL" id="CAD7248890.1"/>
    </source>
</evidence>
<dbReference type="OrthoDB" id="6381640at2759"/>
<feature type="chain" id="PRO_5036209705" evidence="1">
    <location>
        <begin position="18"/>
        <end position="224"/>
    </location>
</feature>
<dbReference type="InterPro" id="IPR011024">
    <property type="entry name" value="G_crystallin-like"/>
</dbReference>
<protein>
    <submittedName>
        <fullName evidence="2">Uncharacterized protein</fullName>
    </submittedName>
</protein>
<dbReference type="Proteomes" id="UP000677054">
    <property type="component" value="Unassembled WGS sequence"/>
</dbReference>
<sequence length="224" mass="25823">MKSVLFALLLSLGGSWAQRQLAYIYDLPNQSNLGAWSGRTESCSDFRYCDTYITDNMISSTRVTGIWIFYSEYFYNYQNEGRVEWVYGDGYMHNLNNVNNQVSSLRFVGNQNNWKANSITLFQFYFFLGLAYYDWTDNTQVPSGMSTVGSLIITGQNYWTVYTSTNFSGNRACIRVQPGQYVGFAPNLDEYGIFTVRSYRRGCYADKKITLNSDQHGFAVKTWE</sequence>
<dbReference type="AlphaFoldDB" id="A0A7R9A6R0"/>
<gene>
    <name evidence="2" type="ORF">DSTB1V02_LOCUS8697</name>
</gene>
<reference evidence="2" key="1">
    <citation type="submission" date="2020-11" db="EMBL/GenBank/DDBJ databases">
        <authorList>
            <person name="Tran Van P."/>
        </authorList>
    </citation>
    <scope>NUCLEOTIDE SEQUENCE</scope>
</reference>
<dbReference type="Gene3D" id="2.60.20.10">
    <property type="entry name" value="Crystallins"/>
    <property type="match status" value="1"/>
</dbReference>
<dbReference type="EMBL" id="LR901561">
    <property type="protein sequence ID" value="CAD7248890.1"/>
    <property type="molecule type" value="Genomic_DNA"/>
</dbReference>
<evidence type="ECO:0000256" key="1">
    <source>
        <dbReference type="SAM" id="SignalP"/>
    </source>
</evidence>
<keyword evidence="1" id="KW-0732">Signal</keyword>
<accession>A0A7R9A6R0</accession>